<dbReference type="RefSeq" id="WP_089052016.1">
    <property type="nucleotide sequence ID" value="NZ_FXTV01000035.1"/>
</dbReference>
<feature type="transmembrane region" description="Helical" evidence="1">
    <location>
        <begin position="53"/>
        <end position="73"/>
    </location>
</feature>
<feature type="transmembrane region" description="Helical" evidence="1">
    <location>
        <begin position="21"/>
        <end position="47"/>
    </location>
</feature>
<proteinExistence type="predicted"/>
<dbReference type="AlphaFoldDB" id="A0A226GNR1"/>
<keyword evidence="1" id="KW-0472">Membrane</keyword>
<keyword evidence="1" id="KW-0812">Transmembrane</keyword>
<name>A0A226GNR1_9FLAO</name>
<sequence length="247" mass="28544">MNSQKTNLPPFSPVTSKPSTILNYGLGLLTLLCLFLLVGMLFMLLCFIPLDEYLLFVYCLIFLGIVLQIVYIIRTTKHTTTIIDSRGIHYINKFNDKVENTILWDSFRKISEFKREIIEIKKSPDSHLLNYDIFSTMVGSGRYSHEAFFSFVLVNGNVEMHKEKFSGNHIFSMVYSNRLELARTLLLGLSHFRPDLTIHPGIFAMYYIDSNSFVIEYEKRRKDINTALFIIGLVVMLGILFLLFALL</sequence>
<evidence type="ECO:0000313" key="3">
    <source>
        <dbReference type="Proteomes" id="UP000198345"/>
    </source>
</evidence>
<feature type="transmembrane region" description="Helical" evidence="1">
    <location>
        <begin position="227"/>
        <end position="246"/>
    </location>
</feature>
<dbReference type="Proteomes" id="UP000198345">
    <property type="component" value="Unassembled WGS sequence"/>
</dbReference>
<protein>
    <submittedName>
        <fullName evidence="2">Uncharacterized protein</fullName>
    </submittedName>
</protein>
<evidence type="ECO:0000256" key="1">
    <source>
        <dbReference type="SAM" id="Phobius"/>
    </source>
</evidence>
<keyword evidence="3" id="KW-1185">Reference proteome</keyword>
<comment type="caution">
    <text evidence="2">The sequence shown here is derived from an EMBL/GenBank/DDBJ whole genome shotgun (WGS) entry which is preliminary data.</text>
</comment>
<keyword evidence="1" id="KW-1133">Transmembrane helix</keyword>
<dbReference type="EMBL" id="MUGW01000077">
    <property type="protein sequence ID" value="OXA83653.1"/>
    <property type="molecule type" value="Genomic_DNA"/>
</dbReference>
<reference evidence="2 3" key="1">
    <citation type="submission" date="2016-11" db="EMBL/GenBank/DDBJ databases">
        <title>Whole genomes of Flavobacteriaceae.</title>
        <authorList>
            <person name="Stine C."/>
            <person name="Li C."/>
            <person name="Tadesse D."/>
        </authorList>
    </citation>
    <scope>NUCLEOTIDE SEQUENCE [LARGE SCALE GENOMIC DNA]</scope>
    <source>
        <strain evidence="2 3">DSM 18292</strain>
    </source>
</reference>
<evidence type="ECO:0000313" key="2">
    <source>
        <dbReference type="EMBL" id="OXA83653.1"/>
    </source>
</evidence>
<dbReference type="OrthoDB" id="1356518at2"/>
<accession>A0A226GNR1</accession>
<gene>
    <name evidence="2" type="ORF">B0A66_22150</name>
</gene>
<organism evidence="2 3">
    <name type="scientific">Flavobacterium hercynium</name>
    <dbReference type="NCBI Taxonomy" id="387094"/>
    <lineage>
        <taxon>Bacteria</taxon>
        <taxon>Pseudomonadati</taxon>
        <taxon>Bacteroidota</taxon>
        <taxon>Flavobacteriia</taxon>
        <taxon>Flavobacteriales</taxon>
        <taxon>Flavobacteriaceae</taxon>
        <taxon>Flavobacterium</taxon>
    </lineage>
</organism>